<name>A0A6G1IW55_9PLEO</name>
<dbReference type="AlphaFoldDB" id="A0A6G1IW55"/>
<feature type="region of interest" description="Disordered" evidence="1">
    <location>
        <begin position="268"/>
        <end position="296"/>
    </location>
</feature>
<feature type="compositionally biased region" description="Basic and acidic residues" evidence="1">
    <location>
        <begin position="271"/>
        <end position="288"/>
    </location>
</feature>
<evidence type="ECO:0000313" key="2">
    <source>
        <dbReference type="EMBL" id="KAF2682193.1"/>
    </source>
</evidence>
<accession>A0A6G1IW55</accession>
<organism evidence="2 3">
    <name type="scientific">Lentithecium fluviatile CBS 122367</name>
    <dbReference type="NCBI Taxonomy" id="1168545"/>
    <lineage>
        <taxon>Eukaryota</taxon>
        <taxon>Fungi</taxon>
        <taxon>Dikarya</taxon>
        <taxon>Ascomycota</taxon>
        <taxon>Pezizomycotina</taxon>
        <taxon>Dothideomycetes</taxon>
        <taxon>Pleosporomycetidae</taxon>
        <taxon>Pleosporales</taxon>
        <taxon>Massarineae</taxon>
        <taxon>Lentitheciaceae</taxon>
        <taxon>Lentithecium</taxon>
    </lineage>
</organism>
<evidence type="ECO:0000256" key="1">
    <source>
        <dbReference type="SAM" id="MobiDB-lite"/>
    </source>
</evidence>
<sequence length="324" mass="36461">MSGTAPTSASPEKFWDKLKDAPSPNLPFPSSTTANFTLIEHLTFLPNTLKSWDVIERIVSNGASTPILAYIINNTRDMPYGLITNNSLLRLMQNAVRLRTEERYQNWTVQKHRAPVGWNEKNVGLSVGGFRTPATTYPRKHGKWNDPPPPVAFKDLVSGVKRMPKGKDALDLTRCVEYHIEHPDEEWVYPDQFEALVMHLGGPMEVTYEHLDSVAFGRWAAMKRVGIVRVREREDPAEVGVSAVRKMKAGVTKKRTFAELLMAAGAGGNRDGTENKNADEERVKEEKVGFAAETDSEGEEIRQSYLNWKKHGIEGLYMPIKKRG</sequence>
<keyword evidence="3" id="KW-1185">Reference proteome</keyword>
<proteinExistence type="predicted"/>
<dbReference type="OrthoDB" id="3675232at2759"/>
<reference evidence="2" key="1">
    <citation type="journal article" date="2020" name="Stud. Mycol.">
        <title>101 Dothideomycetes genomes: a test case for predicting lifestyles and emergence of pathogens.</title>
        <authorList>
            <person name="Haridas S."/>
            <person name="Albert R."/>
            <person name="Binder M."/>
            <person name="Bloem J."/>
            <person name="Labutti K."/>
            <person name="Salamov A."/>
            <person name="Andreopoulos B."/>
            <person name="Baker S."/>
            <person name="Barry K."/>
            <person name="Bills G."/>
            <person name="Bluhm B."/>
            <person name="Cannon C."/>
            <person name="Castanera R."/>
            <person name="Culley D."/>
            <person name="Daum C."/>
            <person name="Ezra D."/>
            <person name="Gonzalez J."/>
            <person name="Henrissat B."/>
            <person name="Kuo A."/>
            <person name="Liang C."/>
            <person name="Lipzen A."/>
            <person name="Lutzoni F."/>
            <person name="Magnuson J."/>
            <person name="Mondo S."/>
            <person name="Nolan M."/>
            <person name="Ohm R."/>
            <person name="Pangilinan J."/>
            <person name="Park H.-J."/>
            <person name="Ramirez L."/>
            <person name="Alfaro M."/>
            <person name="Sun H."/>
            <person name="Tritt A."/>
            <person name="Yoshinaga Y."/>
            <person name="Zwiers L.-H."/>
            <person name="Turgeon B."/>
            <person name="Goodwin S."/>
            <person name="Spatafora J."/>
            <person name="Crous P."/>
            <person name="Grigoriev I."/>
        </authorList>
    </citation>
    <scope>NUCLEOTIDE SEQUENCE</scope>
    <source>
        <strain evidence="2">CBS 122367</strain>
    </source>
</reference>
<protein>
    <submittedName>
        <fullName evidence="2">Uncharacterized protein</fullName>
    </submittedName>
</protein>
<dbReference type="EMBL" id="MU005588">
    <property type="protein sequence ID" value="KAF2682193.1"/>
    <property type="molecule type" value="Genomic_DNA"/>
</dbReference>
<gene>
    <name evidence="2" type="ORF">K458DRAFT_370856</name>
</gene>
<dbReference type="Proteomes" id="UP000799291">
    <property type="component" value="Unassembled WGS sequence"/>
</dbReference>
<evidence type="ECO:0000313" key="3">
    <source>
        <dbReference type="Proteomes" id="UP000799291"/>
    </source>
</evidence>